<accession>K0YM17</accession>
<proteinExistence type="predicted"/>
<gene>
    <name evidence="2" type="ORF">HMPREF9451_00658</name>
</gene>
<comment type="caution">
    <text evidence="2">The sequence shown here is derived from an EMBL/GenBank/DDBJ whole genome shotgun (WGS) entry which is preliminary data.</text>
</comment>
<name>K0YM17_9ACTN</name>
<sequence>MNIRQAKEEVAHAVEVYLAKDDNGSYLIPVERQRPLFLLGAPGLGKTAIMEQVAQEMGVGLVSYSMTHHTRQSALGLPYIAERTFGDRTFSVSEYTMSEIIASIYESMERTGRKEGILFLDEINCVSETLTPAILQFLQYKVFGRHAVPEGWVVVTAGNPSEFNRSTHDFDVATWDRLKRIDVDPDYSAWKAYALATRVHPAITSYLDVEKDDFYHIETTLDGKQFVTARGWDDLSRVIRAYESRGIPVTERLIAQYVQDPRTSKRFAMYYDLFKKYRADYHVDAILAGEAPGAVFERAKAAAFDERLALVGLLVSAISVQLHQVMLLDSSVAAAYEELRDISRCCDAGEQDESDVRAACGAAALRLDERAREGRESRLASTDECAALASAAHFLRDAADEPAALSLSEEQARFADFAYQLDNSVESCASMVDFAYAFLDEAFGAGKETLLFTTDISADPAAVSFINRYGCQSYFEHSEDLMLEERGAALRERACDMAKR</sequence>
<keyword evidence="3" id="KW-1185">Reference proteome</keyword>
<reference evidence="2 3" key="1">
    <citation type="submission" date="2012-08" db="EMBL/GenBank/DDBJ databases">
        <title>The Genome Sequence of Slackia piriformis YIT 12062.</title>
        <authorList>
            <consortium name="The Broad Institute Genome Sequencing Platform"/>
            <person name="Earl A."/>
            <person name="Ward D."/>
            <person name="Feldgarden M."/>
            <person name="Gevers D."/>
            <person name="Morotomi M."/>
            <person name="Walker B."/>
            <person name="Young S.K."/>
            <person name="Zeng Q."/>
            <person name="Gargeya S."/>
            <person name="Fitzgerald M."/>
            <person name="Haas B."/>
            <person name="Abouelleil A."/>
            <person name="Alvarado L."/>
            <person name="Arachchi H.M."/>
            <person name="Berlin A.M."/>
            <person name="Chapman S.B."/>
            <person name="Goldberg J."/>
            <person name="Griggs A."/>
            <person name="Gujja S."/>
            <person name="Hansen M."/>
            <person name="Howarth C."/>
            <person name="Imamovic A."/>
            <person name="Larimer J."/>
            <person name="McCowen C."/>
            <person name="Montmayeur A."/>
            <person name="Murphy C."/>
            <person name="Neiman D."/>
            <person name="Pearson M."/>
            <person name="Priest M."/>
            <person name="Roberts A."/>
            <person name="Saif S."/>
            <person name="Shea T."/>
            <person name="Sisk P."/>
            <person name="Sykes S."/>
            <person name="Wortman J."/>
            <person name="Nusbaum C."/>
            <person name="Birren B."/>
        </authorList>
    </citation>
    <scope>NUCLEOTIDE SEQUENCE [LARGE SCALE GENOMIC DNA]</scope>
    <source>
        <strain evidence="2 3">YIT 12062</strain>
    </source>
</reference>
<dbReference type="RefSeq" id="WP_009138886.1">
    <property type="nucleotide sequence ID" value="NZ_JH815198.1"/>
</dbReference>
<dbReference type="GO" id="GO:0005524">
    <property type="term" value="F:ATP binding"/>
    <property type="evidence" value="ECO:0007669"/>
    <property type="project" value="InterPro"/>
</dbReference>
<dbReference type="Proteomes" id="UP000006069">
    <property type="component" value="Unassembled WGS sequence"/>
</dbReference>
<dbReference type="CDD" id="cd00009">
    <property type="entry name" value="AAA"/>
    <property type="match status" value="1"/>
</dbReference>
<dbReference type="HOGENOM" id="CLU_543789_0_0_11"/>
<dbReference type="EMBL" id="ADMD01000002">
    <property type="protein sequence ID" value="EJZ84348.1"/>
    <property type="molecule type" value="Genomic_DNA"/>
</dbReference>
<evidence type="ECO:0000313" key="2">
    <source>
        <dbReference type="EMBL" id="EJZ84348.1"/>
    </source>
</evidence>
<dbReference type="eggNOG" id="COG0714">
    <property type="taxonomic scope" value="Bacteria"/>
</dbReference>
<evidence type="ECO:0000313" key="3">
    <source>
        <dbReference type="Proteomes" id="UP000006069"/>
    </source>
</evidence>
<dbReference type="InParanoid" id="K0YM17"/>
<protein>
    <recommendedName>
        <fullName evidence="1">ATPase dynein-related AAA domain-containing protein</fullName>
    </recommendedName>
</protein>
<dbReference type="GO" id="GO:0016887">
    <property type="term" value="F:ATP hydrolysis activity"/>
    <property type="evidence" value="ECO:0007669"/>
    <property type="project" value="InterPro"/>
</dbReference>
<dbReference type="Gene3D" id="3.40.50.300">
    <property type="entry name" value="P-loop containing nucleotide triphosphate hydrolases"/>
    <property type="match status" value="1"/>
</dbReference>
<organism evidence="2 3">
    <name type="scientific">Slackia piriformis YIT 12062</name>
    <dbReference type="NCBI Taxonomy" id="742818"/>
    <lineage>
        <taxon>Bacteria</taxon>
        <taxon>Bacillati</taxon>
        <taxon>Actinomycetota</taxon>
        <taxon>Coriobacteriia</taxon>
        <taxon>Eggerthellales</taxon>
        <taxon>Eggerthellaceae</taxon>
        <taxon>Slackia</taxon>
    </lineage>
</organism>
<dbReference type="InterPro" id="IPR011704">
    <property type="entry name" value="ATPase_dyneun-rel_AAA"/>
</dbReference>
<dbReference type="PATRIC" id="fig|742818.3.peg.712"/>
<dbReference type="AlphaFoldDB" id="K0YM17"/>
<dbReference type="Pfam" id="PF07728">
    <property type="entry name" value="AAA_5"/>
    <property type="match status" value="1"/>
</dbReference>
<dbReference type="OrthoDB" id="9808317at2"/>
<feature type="domain" description="ATPase dynein-related AAA" evidence="1">
    <location>
        <begin position="35"/>
        <end position="177"/>
    </location>
</feature>
<evidence type="ECO:0000259" key="1">
    <source>
        <dbReference type="Pfam" id="PF07728"/>
    </source>
</evidence>
<dbReference type="SUPFAM" id="SSF52540">
    <property type="entry name" value="P-loop containing nucleoside triphosphate hydrolases"/>
    <property type="match status" value="1"/>
</dbReference>
<dbReference type="InterPro" id="IPR027417">
    <property type="entry name" value="P-loop_NTPase"/>
</dbReference>